<dbReference type="InterPro" id="IPR011075">
    <property type="entry name" value="TetR_C"/>
</dbReference>
<dbReference type="PANTHER" id="PTHR47506:SF3">
    <property type="entry name" value="HTH-TYPE TRANSCRIPTIONAL REGULATOR LMRA"/>
    <property type="match status" value="1"/>
</dbReference>
<dbReference type="PROSITE" id="PS50977">
    <property type="entry name" value="HTH_TETR_2"/>
    <property type="match status" value="1"/>
</dbReference>
<dbReference type="SUPFAM" id="SSF48498">
    <property type="entry name" value="Tetracyclin repressor-like, C-terminal domain"/>
    <property type="match status" value="1"/>
</dbReference>
<dbReference type="PANTHER" id="PTHR47506">
    <property type="entry name" value="TRANSCRIPTIONAL REGULATORY PROTEIN"/>
    <property type="match status" value="1"/>
</dbReference>
<evidence type="ECO:0000313" key="7">
    <source>
        <dbReference type="Proteomes" id="UP001620409"/>
    </source>
</evidence>
<keyword evidence="2 4" id="KW-0238">DNA-binding</keyword>
<proteinExistence type="predicted"/>
<dbReference type="Proteomes" id="UP001620409">
    <property type="component" value="Unassembled WGS sequence"/>
</dbReference>
<keyword evidence="3" id="KW-0804">Transcription</keyword>
<sequence length="194" mass="21478">MDTRERLIESAQELLWERGYVGMSPKAIQDRASAGQGSMYHHFENKAALASAAIVRSAEQLYESARQEFAQPCSALDRIVSYLHRERDALRGCRVGRLTQDPEIIADPQLRQPVQEMFAKLTQGLASLIVEGQRAGEFRSEMNPEDTASTILAVVQGAYVLARAENSAEPFHRAIAGAISLLKQQSGVKRAPRK</sequence>
<evidence type="ECO:0000256" key="3">
    <source>
        <dbReference type="ARBA" id="ARBA00023163"/>
    </source>
</evidence>
<dbReference type="InterPro" id="IPR001647">
    <property type="entry name" value="HTH_TetR"/>
</dbReference>
<evidence type="ECO:0000256" key="1">
    <source>
        <dbReference type="ARBA" id="ARBA00023015"/>
    </source>
</evidence>
<dbReference type="Pfam" id="PF16925">
    <property type="entry name" value="TetR_C_13"/>
    <property type="match status" value="1"/>
</dbReference>
<reference evidence="6 7" key="1">
    <citation type="submission" date="2020-10" db="EMBL/GenBank/DDBJ databases">
        <title>Phylogeny of dyella-like bacteria.</title>
        <authorList>
            <person name="Fu J."/>
        </authorList>
    </citation>
    <scope>NUCLEOTIDE SEQUENCE [LARGE SCALE GENOMIC DNA]</scope>
    <source>
        <strain evidence="6 7">DHG40</strain>
    </source>
</reference>
<comment type="caution">
    <text evidence="6">The sequence shown here is derived from an EMBL/GenBank/DDBJ whole genome shotgun (WGS) entry which is preliminary data.</text>
</comment>
<dbReference type="Gene3D" id="1.10.357.10">
    <property type="entry name" value="Tetracycline Repressor, domain 2"/>
    <property type="match status" value="1"/>
</dbReference>
<dbReference type="EMBL" id="JADIKI010000020">
    <property type="protein sequence ID" value="MFK2853122.1"/>
    <property type="molecule type" value="Genomic_DNA"/>
</dbReference>
<dbReference type="RefSeq" id="WP_380015966.1">
    <property type="nucleotide sequence ID" value="NZ_JADIKI010000020.1"/>
</dbReference>
<feature type="domain" description="HTH tetR-type" evidence="5">
    <location>
        <begin position="1"/>
        <end position="61"/>
    </location>
</feature>
<evidence type="ECO:0000313" key="6">
    <source>
        <dbReference type="EMBL" id="MFK2853122.1"/>
    </source>
</evidence>
<name>A0ABW8ID83_9GAMM</name>
<gene>
    <name evidence="6" type="ORF">ISP18_00755</name>
</gene>
<dbReference type="InterPro" id="IPR009057">
    <property type="entry name" value="Homeodomain-like_sf"/>
</dbReference>
<dbReference type="InterPro" id="IPR036271">
    <property type="entry name" value="Tet_transcr_reg_TetR-rel_C_sf"/>
</dbReference>
<feature type="DNA-binding region" description="H-T-H motif" evidence="4">
    <location>
        <begin position="24"/>
        <end position="43"/>
    </location>
</feature>
<protein>
    <submittedName>
        <fullName evidence="6">TetR family transcriptional regulator</fullName>
    </submittedName>
</protein>
<dbReference type="Pfam" id="PF00440">
    <property type="entry name" value="TetR_N"/>
    <property type="match status" value="1"/>
</dbReference>
<dbReference type="PRINTS" id="PR00455">
    <property type="entry name" value="HTHTETR"/>
</dbReference>
<organism evidence="6 7">
    <name type="scientific">Dyella humi</name>
    <dbReference type="NCBI Taxonomy" id="1770547"/>
    <lineage>
        <taxon>Bacteria</taxon>
        <taxon>Pseudomonadati</taxon>
        <taxon>Pseudomonadota</taxon>
        <taxon>Gammaproteobacteria</taxon>
        <taxon>Lysobacterales</taxon>
        <taxon>Rhodanobacteraceae</taxon>
        <taxon>Dyella</taxon>
    </lineage>
</organism>
<keyword evidence="1" id="KW-0805">Transcription regulation</keyword>
<dbReference type="SUPFAM" id="SSF46689">
    <property type="entry name" value="Homeodomain-like"/>
    <property type="match status" value="1"/>
</dbReference>
<keyword evidence="7" id="KW-1185">Reference proteome</keyword>
<accession>A0ABW8ID83</accession>
<evidence type="ECO:0000259" key="5">
    <source>
        <dbReference type="PROSITE" id="PS50977"/>
    </source>
</evidence>
<evidence type="ECO:0000256" key="2">
    <source>
        <dbReference type="ARBA" id="ARBA00023125"/>
    </source>
</evidence>
<evidence type="ECO:0000256" key="4">
    <source>
        <dbReference type="PROSITE-ProRule" id="PRU00335"/>
    </source>
</evidence>